<reference evidence="3 4" key="1">
    <citation type="submission" date="2018-12" db="EMBL/GenBank/DDBJ databases">
        <title>First genome draft of Desulfovibrio legallis sp. nov.</title>
        <authorList>
            <person name="Ben Dhia O."/>
            <person name="Najjari A."/>
            <person name="Ferjani R."/>
            <person name="Fhoula I."/>
            <person name="Fardeau M.-L."/>
            <person name="Boudabbous A."/>
            <person name="Ouzari H.I."/>
        </authorList>
    </citation>
    <scope>NUCLEOTIDE SEQUENCE [LARGE SCALE GENOMIC DNA]</scope>
    <source>
        <strain evidence="3 4">H1T</strain>
    </source>
</reference>
<dbReference type="EMBL" id="SIXC01000010">
    <property type="protein sequence ID" value="TBH79116.1"/>
    <property type="molecule type" value="Genomic_DNA"/>
</dbReference>
<comment type="caution">
    <text evidence="3">The sequence shown here is derived from an EMBL/GenBank/DDBJ whole genome shotgun (WGS) entry which is preliminary data.</text>
</comment>
<dbReference type="InterPro" id="IPR013324">
    <property type="entry name" value="RNA_pol_sigma_r3/r4-like"/>
</dbReference>
<dbReference type="RefSeq" id="WP_130958117.1">
    <property type="nucleotide sequence ID" value="NZ_JBHSHA010000004.1"/>
</dbReference>
<gene>
    <name evidence="3" type="ORF">EB812_08955</name>
</gene>
<protein>
    <recommendedName>
        <fullName evidence="2">UPF0251 protein EB812_08955</fullName>
    </recommendedName>
</protein>
<dbReference type="InterPro" id="IPR002852">
    <property type="entry name" value="UPF0251"/>
</dbReference>
<dbReference type="InterPro" id="IPR036388">
    <property type="entry name" value="WH-like_DNA-bd_sf"/>
</dbReference>
<dbReference type="PANTHER" id="PTHR37478:SF2">
    <property type="entry name" value="UPF0251 PROTEIN TK0562"/>
    <property type="match status" value="1"/>
</dbReference>
<keyword evidence="4" id="KW-1185">Reference proteome</keyword>
<dbReference type="SUPFAM" id="SSF88659">
    <property type="entry name" value="Sigma3 and sigma4 domains of RNA polymerase sigma factors"/>
    <property type="match status" value="1"/>
</dbReference>
<evidence type="ECO:0000313" key="3">
    <source>
        <dbReference type="EMBL" id="TBH79116.1"/>
    </source>
</evidence>
<dbReference type="Pfam" id="PF02001">
    <property type="entry name" value="DUF134"/>
    <property type="match status" value="1"/>
</dbReference>
<dbReference type="Proteomes" id="UP000292919">
    <property type="component" value="Unassembled WGS sequence"/>
</dbReference>
<evidence type="ECO:0000313" key="4">
    <source>
        <dbReference type="Proteomes" id="UP000292919"/>
    </source>
</evidence>
<organism evidence="3 4">
    <name type="scientific">Desulfovibrio legallii</name>
    <dbReference type="NCBI Taxonomy" id="571438"/>
    <lineage>
        <taxon>Bacteria</taxon>
        <taxon>Pseudomonadati</taxon>
        <taxon>Thermodesulfobacteriota</taxon>
        <taxon>Desulfovibrionia</taxon>
        <taxon>Desulfovibrionales</taxon>
        <taxon>Desulfovibrionaceae</taxon>
        <taxon>Desulfovibrio</taxon>
    </lineage>
</organism>
<dbReference type="AlphaFoldDB" id="A0A6H3FAW3"/>
<evidence type="ECO:0000256" key="1">
    <source>
        <dbReference type="ARBA" id="ARBA00009350"/>
    </source>
</evidence>
<sequence length="117" mass="12916">MPRPRKWRKVCCLPESDCFGPLGPQAPQGEVVMTVDEYEAVRLIDLEGLNQESCAEKMRIARTTVQSIYAAARRKVAEALVNGLRLRITGGDYQLCDGHGPQCGVGGCRRRRGGTLR</sequence>
<accession>A0A6H3FAW3</accession>
<proteinExistence type="inferred from homology"/>
<dbReference type="Gene3D" id="1.10.10.10">
    <property type="entry name" value="Winged helix-like DNA-binding domain superfamily/Winged helix DNA-binding domain"/>
    <property type="match status" value="1"/>
</dbReference>
<name>A0A6H3FAW3_9BACT</name>
<dbReference type="HAMAP" id="MF_00674">
    <property type="entry name" value="UPF0251"/>
    <property type="match status" value="1"/>
</dbReference>
<dbReference type="PANTHER" id="PTHR37478">
    <property type="match status" value="1"/>
</dbReference>
<evidence type="ECO:0000256" key="2">
    <source>
        <dbReference type="HAMAP-Rule" id="MF_00674"/>
    </source>
</evidence>
<comment type="similarity">
    <text evidence="1 2">Belongs to the UPF0251 family.</text>
</comment>